<feature type="transmembrane region" description="Helical" evidence="7">
    <location>
        <begin position="51"/>
        <end position="71"/>
    </location>
</feature>
<feature type="compositionally biased region" description="Low complexity" evidence="6">
    <location>
        <begin position="13"/>
        <end position="22"/>
    </location>
</feature>
<dbReference type="GO" id="GO:0005886">
    <property type="term" value="C:plasma membrane"/>
    <property type="evidence" value="ECO:0007669"/>
    <property type="project" value="UniProtKB-ARBA"/>
</dbReference>
<keyword evidence="9" id="KW-1185">Reference proteome</keyword>
<dbReference type="STRING" id="1619308.B5808_06350"/>
<evidence type="ECO:0000256" key="6">
    <source>
        <dbReference type="SAM" id="MobiDB-lite"/>
    </source>
</evidence>
<dbReference type="InterPro" id="IPR051611">
    <property type="entry name" value="ECF_transporter_component"/>
</dbReference>
<feature type="transmembrane region" description="Helical" evidence="7">
    <location>
        <begin position="106"/>
        <end position="129"/>
    </location>
</feature>
<dbReference type="KEGG" id="cphy:B5808_06350"/>
<dbReference type="PANTHER" id="PTHR34857">
    <property type="entry name" value="SLL0384 PROTEIN"/>
    <property type="match status" value="1"/>
</dbReference>
<keyword evidence="5 7" id="KW-0472">Membrane</keyword>
<evidence type="ECO:0000256" key="3">
    <source>
        <dbReference type="ARBA" id="ARBA00022692"/>
    </source>
</evidence>
<dbReference type="Pfam" id="PF02361">
    <property type="entry name" value="CbiQ"/>
    <property type="match status" value="1"/>
</dbReference>
<evidence type="ECO:0000313" key="9">
    <source>
        <dbReference type="Proteomes" id="UP000192775"/>
    </source>
</evidence>
<evidence type="ECO:0000256" key="2">
    <source>
        <dbReference type="ARBA" id="ARBA00022475"/>
    </source>
</evidence>
<proteinExistence type="predicted"/>
<evidence type="ECO:0000256" key="7">
    <source>
        <dbReference type="SAM" id="Phobius"/>
    </source>
</evidence>
<evidence type="ECO:0000256" key="4">
    <source>
        <dbReference type="ARBA" id="ARBA00022989"/>
    </source>
</evidence>
<dbReference type="CDD" id="cd16914">
    <property type="entry name" value="EcfT"/>
    <property type="match status" value="1"/>
</dbReference>
<evidence type="ECO:0000256" key="1">
    <source>
        <dbReference type="ARBA" id="ARBA00004141"/>
    </source>
</evidence>
<dbReference type="AlphaFoldDB" id="A0A1X9LP17"/>
<comment type="subcellular location">
    <subcellularLocation>
        <location evidence="1">Membrane</location>
        <topology evidence="1">Multi-pass membrane protein</topology>
    </subcellularLocation>
</comment>
<keyword evidence="4 7" id="KW-1133">Transmembrane helix</keyword>
<dbReference type="InterPro" id="IPR003339">
    <property type="entry name" value="ABC/ECF_trnsptr_transmembrane"/>
</dbReference>
<accession>A0A1X9LP17</accession>
<dbReference type="Proteomes" id="UP000192775">
    <property type="component" value="Chromosome"/>
</dbReference>
<feature type="transmembrane region" description="Helical" evidence="7">
    <location>
        <begin position="269"/>
        <end position="296"/>
    </location>
</feature>
<feature type="transmembrane region" description="Helical" evidence="7">
    <location>
        <begin position="78"/>
        <end position="100"/>
    </location>
</feature>
<protein>
    <submittedName>
        <fullName evidence="8">ABC transporter</fullName>
    </submittedName>
</protein>
<feature type="transmembrane region" description="Helical" evidence="7">
    <location>
        <begin position="141"/>
        <end position="164"/>
    </location>
</feature>
<reference evidence="8 9" key="1">
    <citation type="submission" date="2017-04" db="EMBL/GenBank/DDBJ databases">
        <authorList>
            <person name="Afonso C.L."/>
            <person name="Miller P.J."/>
            <person name="Scott M.A."/>
            <person name="Spackman E."/>
            <person name="Goraichik I."/>
            <person name="Dimitrov K.M."/>
            <person name="Suarez D.L."/>
            <person name="Swayne D.E."/>
        </authorList>
    </citation>
    <scope>NUCLEOTIDE SEQUENCE [LARGE SCALE GENOMIC DNA]</scope>
    <source>
        <strain evidence="9">XA(T)</strain>
    </source>
</reference>
<feature type="region of interest" description="Disordered" evidence="6">
    <location>
        <begin position="1"/>
        <end position="37"/>
    </location>
</feature>
<keyword evidence="3 7" id="KW-0812">Transmembrane</keyword>
<feature type="compositionally biased region" description="Basic residues" evidence="6">
    <location>
        <begin position="1"/>
        <end position="12"/>
    </location>
</feature>
<evidence type="ECO:0000256" key="5">
    <source>
        <dbReference type="ARBA" id="ARBA00023136"/>
    </source>
</evidence>
<sequence length="297" mass="31691">MRGDRHHARPRLHPGAGRPGARGPRRRRPRRAEGGRGVSGVLGSVRAPRLAAFNAVAKIAAGLGLSLLLLVTIDWVSALVALALEAVFIAWSGIGFRVLLRRTVAIWIAAPLAGLTTALYGVASGTTYVQWGLIHVSDGSIALAIATALRILAIGLPAVVLFITIDPTDLADGLAQVWHLPSRFVLGALAGMRLVGLFLDDWRQLELARRARGLGDTGRIRRFVGQAFALLVLSIRRGSKLATAMEARGFGARADRTWARSSRFRARDWLLLGGALLVGATALLVSIAVGSFTFVVR</sequence>
<organism evidence="8 9">
    <name type="scientific">Cnuibacter physcomitrellae</name>
    <dbReference type="NCBI Taxonomy" id="1619308"/>
    <lineage>
        <taxon>Bacteria</taxon>
        <taxon>Bacillati</taxon>
        <taxon>Actinomycetota</taxon>
        <taxon>Actinomycetes</taxon>
        <taxon>Micrococcales</taxon>
        <taxon>Microbacteriaceae</taxon>
        <taxon>Cnuibacter</taxon>
    </lineage>
</organism>
<name>A0A1X9LP17_9MICO</name>
<dbReference type="PANTHER" id="PTHR34857:SF2">
    <property type="entry name" value="SLL0384 PROTEIN"/>
    <property type="match status" value="1"/>
</dbReference>
<dbReference type="EMBL" id="CP020715">
    <property type="protein sequence ID" value="ARJ04879.1"/>
    <property type="molecule type" value="Genomic_DNA"/>
</dbReference>
<keyword evidence="2" id="KW-1003">Cell membrane</keyword>
<gene>
    <name evidence="8" type="ORF">B5808_06350</name>
</gene>
<evidence type="ECO:0000313" key="8">
    <source>
        <dbReference type="EMBL" id="ARJ04879.1"/>
    </source>
</evidence>